<gene>
    <name evidence="3" type="ORF">KU39_1033</name>
</gene>
<dbReference type="PANTHER" id="PTHR43228:SF1">
    <property type="entry name" value="TWO-COMPONENT RESPONSE REGULATOR ARR22"/>
    <property type="match status" value="1"/>
</dbReference>
<keyword evidence="1" id="KW-0597">Phosphoprotein</keyword>
<proteinExistence type="predicted"/>
<dbReference type="Gene3D" id="3.40.50.2300">
    <property type="match status" value="1"/>
</dbReference>
<reference evidence="3 4" key="1">
    <citation type="journal article" date="2014" name="Genome Announc.">
        <title>Comparative Genome Analysis of Two Isolates of the Fish Pathogen Piscirickettsia salmonis from Different Hosts Reveals Major Differences in Virulence-Associated Secretion Systems.</title>
        <authorList>
            <person name="Bohle H."/>
            <person name="Henriquez P."/>
            <person name="Grothusen H."/>
            <person name="Navas E."/>
            <person name="Sandoval A."/>
            <person name="Bustamante F."/>
            <person name="Bustos P."/>
            <person name="Mancilla M."/>
        </authorList>
    </citation>
    <scope>NUCLEOTIDE SEQUENCE [LARGE SCALE GENOMIC DNA]</scope>
    <source>
        <strain evidence="4">B1-32597</strain>
    </source>
</reference>
<dbReference type="SMART" id="SM00448">
    <property type="entry name" value="REC"/>
    <property type="match status" value="1"/>
</dbReference>
<dbReference type="InterPro" id="IPR011006">
    <property type="entry name" value="CheY-like_superfamily"/>
</dbReference>
<evidence type="ECO:0000313" key="4">
    <source>
        <dbReference type="Proteomes" id="UP000029558"/>
    </source>
</evidence>
<sequence length="139" mass="15194">MKEELGTSPDLAGGREVDKAYTVLTVDDSKTIHGIAKNLLSGSEFDIIDVAHNGNDGVEKYKKLKPNFVLMDIVMPELDGMSALKKIIDFDPHAQVVMATSMGQEDTVEQAITIGAKGYLLKPYDKESVLVVLRTLTKL</sequence>
<feature type="domain" description="Response regulatory" evidence="2">
    <location>
        <begin position="22"/>
        <end position="137"/>
    </location>
</feature>
<dbReference type="Pfam" id="PF00072">
    <property type="entry name" value="Response_reg"/>
    <property type="match status" value="1"/>
</dbReference>
<dbReference type="PROSITE" id="PS50110">
    <property type="entry name" value="RESPONSE_REGULATORY"/>
    <property type="match status" value="1"/>
</dbReference>
<dbReference type="Proteomes" id="UP000029558">
    <property type="component" value="Chromosome"/>
</dbReference>
<dbReference type="InterPro" id="IPR001789">
    <property type="entry name" value="Sig_transdc_resp-reg_receiver"/>
</dbReference>
<dbReference type="AlphaFoldDB" id="A0AAC9EUU4"/>
<dbReference type="EMBL" id="CP012508">
    <property type="protein sequence ID" value="ALB22216.1"/>
    <property type="molecule type" value="Genomic_DNA"/>
</dbReference>
<organism evidence="3 4">
    <name type="scientific">Piscirickettsia salmonis</name>
    <dbReference type="NCBI Taxonomy" id="1238"/>
    <lineage>
        <taxon>Bacteria</taxon>
        <taxon>Pseudomonadati</taxon>
        <taxon>Pseudomonadota</taxon>
        <taxon>Gammaproteobacteria</taxon>
        <taxon>Thiotrichales</taxon>
        <taxon>Piscirickettsiaceae</taxon>
        <taxon>Piscirickettsia</taxon>
    </lineage>
</organism>
<dbReference type="InterPro" id="IPR052048">
    <property type="entry name" value="ST_Response_Regulator"/>
</dbReference>
<dbReference type="RefSeq" id="WP_017377897.1">
    <property type="nucleotide sequence ID" value="NZ_CP012508.1"/>
</dbReference>
<evidence type="ECO:0000256" key="1">
    <source>
        <dbReference type="PROSITE-ProRule" id="PRU00169"/>
    </source>
</evidence>
<evidence type="ECO:0000259" key="2">
    <source>
        <dbReference type="PROSITE" id="PS50110"/>
    </source>
</evidence>
<name>A0AAC9EUU4_PISSA</name>
<accession>A0AAC9EUU4</accession>
<protein>
    <submittedName>
        <fullName evidence="3">Response regulator</fullName>
    </submittedName>
</protein>
<dbReference type="PANTHER" id="PTHR43228">
    <property type="entry name" value="TWO-COMPONENT RESPONSE REGULATOR"/>
    <property type="match status" value="1"/>
</dbReference>
<feature type="modified residue" description="4-aspartylphosphate" evidence="1">
    <location>
        <position position="72"/>
    </location>
</feature>
<dbReference type="GO" id="GO:0000160">
    <property type="term" value="P:phosphorelay signal transduction system"/>
    <property type="evidence" value="ECO:0007669"/>
    <property type="project" value="InterPro"/>
</dbReference>
<evidence type="ECO:0000313" key="3">
    <source>
        <dbReference type="EMBL" id="ALB22216.1"/>
    </source>
</evidence>
<dbReference type="SUPFAM" id="SSF52172">
    <property type="entry name" value="CheY-like"/>
    <property type="match status" value="1"/>
</dbReference>